<evidence type="ECO:0000313" key="7">
    <source>
        <dbReference type="Proteomes" id="UP001418222"/>
    </source>
</evidence>
<dbReference type="PANTHER" id="PTHR16684:SF11">
    <property type="entry name" value="CENTROMERE PROTEIN C"/>
    <property type="match status" value="1"/>
</dbReference>
<dbReference type="EMBL" id="JBBWWQ010000017">
    <property type="protein sequence ID" value="KAK8923709.1"/>
    <property type="molecule type" value="Genomic_DNA"/>
</dbReference>
<dbReference type="AlphaFoldDB" id="A0AAP0FY65"/>
<dbReference type="GO" id="GO:0005634">
    <property type="term" value="C:nucleus"/>
    <property type="evidence" value="ECO:0007669"/>
    <property type="project" value="UniProtKB-SubCell"/>
</dbReference>
<evidence type="ECO:0000256" key="1">
    <source>
        <dbReference type="ARBA" id="ARBA00004123"/>
    </source>
</evidence>
<comment type="subcellular location">
    <subcellularLocation>
        <location evidence="1">Nucleus</location>
    </subcellularLocation>
</comment>
<proteinExistence type="inferred from homology"/>
<dbReference type="GO" id="GO:0019237">
    <property type="term" value="F:centromeric DNA binding"/>
    <property type="evidence" value="ECO:0007669"/>
    <property type="project" value="InterPro"/>
</dbReference>
<organism evidence="6 7">
    <name type="scientific">Platanthera zijinensis</name>
    <dbReference type="NCBI Taxonomy" id="2320716"/>
    <lineage>
        <taxon>Eukaryota</taxon>
        <taxon>Viridiplantae</taxon>
        <taxon>Streptophyta</taxon>
        <taxon>Embryophyta</taxon>
        <taxon>Tracheophyta</taxon>
        <taxon>Spermatophyta</taxon>
        <taxon>Magnoliopsida</taxon>
        <taxon>Liliopsida</taxon>
        <taxon>Asparagales</taxon>
        <taxon>Orchidaceae</taxon>
        <taxon>Orchidoideae</taxon>
        <taxon>Orchideae</taxon>
        <taxon>Orchidinae</taxon>
        <taxon>Platanthera</taxon>
    </lineage>
</organism>
<evidence type="ECO:0000256" key="2">
    <source>
        <dbReference type="ARBA" id="ARBA00010291"/>
    </source>
</evidence>
<feature type="region of interest" description="Disordered" evidence="5">
    <location>
        <begin position="293"/>
        <end position="313"/>
    </location>
</feature>
<dbReference type="GO" id="GO:0051382">
    <property type="term" value="P:kinetochore assembly"/>
    <property type="evidence" value="ECO:0007669"/>
    <property type="project" value="InterPro"/>
</dbReference>
<reference evidence="6 7" key="1">
    <citation type="journal article" date="2022" name="Nat. Plants">
        <title>Genomes of leafy and leafless Platanthera orchids illuminate the evolution of mycoheterotrophy.</title>
        <authorList>
            <person name="Li M.H."/>
            <person name="Liu K.W."/>
            <person name="Li Z."/>
            <person name="Lu H.C."/>
            <person name="Ye Q.L."/>
            <person name="Zhang D."/>
            <person name="Wang J.Y."/>
            <person name="Li Y.F."/>
            <person name="Zhong Z.M."/>
            <person name="Liu X."/>
            <person name="Yu X."/>
            <person name="Liu D.K."/>
            <person name="Tu X.D."/>
            <person name="Liu B."/>
            <person name="Hao Y."/>
            <person name="Liao X.Y."/>
            <person name="Jiang Y.T."/>
            <person name="Sun W.H."/>
            <person name="Chen J."/>
            <person name="Chen Y.Q."/>
            <person name="Ai Y."/>
            <person name="Zhai J.W."/>
            <person name="Wu S.S."/>
            <person name="Zhou Z."/>
            <person name="Hsiao Y.Y."/>
            <person name="Wu W.L."/>
            <person name="Chen Y.Y."/>
            <person name="Lin Y.F."/>
            <person name="Hsu J.L."/>
            <person name="Li C.Y."/>
            <person name="Wang Z.W."/>
            <person name="Zhao X."/>
            <person name="Zhong W.Y."/>
            <person name="Ma X.K."/>
            <person name="Ma L."/>
            <person name="Huang J."/>
            <person name="Chen G.Z."/>
            <person name="Huang M.Z."/>
            <person name="Huang L."/>
            <person name="Peng D.H."/>
            <person name="Luo Y.B."/>
            <person name="Zou S.Q."/>
            <person name="Chen S.P."/>
            <person name="Lan S."/>
            <person name="Tsai W.C."/>
            <person name="Van de Peer Y."/>
            <person name="Liu Z.J."/>
        </authorList>
    </citation>
    <scope>NUCLEOTIDE SEQUENCE [LARGE SCALE GENOMIC DNA]</scope>
    <source>
        <strain evidence="6">Lor287</strain>
    </source>
</reference>
<feature type="compositionally biased region" description="Basic residues" evidence="5">
    <location>
        <begin position="590"/>
        <end position="612"/>
    </location>
</feature>
<comment type="similarity">
    <text evidence="2">Belongs to the CENP-C/MIF2 family.</text>
</comment>
<feature type="region of interest" description="Disordered" evidence="5">
    <location>
        <begin position="575"/>
        <end position="616"/>
    </location>
</feature>
<evidence type="ECO:0000313" key="6">
    <source>
        <dbReference type="EMBL" id="KAK8923709.1"/>
    </source>
</evidence>
<evidence type="ECO:0000256" key="5">
    <source>
        <dbReference type="SAM" id="MobiDB-lite"/>
    </source>
</evidence>
<accession>A0AAP0FY65</accession>
<protein>
    <recommendedName>
        <fullName evidence="8">Centromere protein C</fullName>
    </recommendedName>
</protein>
<dbReference type="Proteomes" id="UP001418222">
    <property type="component" value="Unassembled WGS sequence"/>
</dbReference>
<evidence type="ECO:0000256" key="3">
    <source>
        <dbReference type="ARBA" id="ARBA00023242"/>
    </source>
</evidence>
<comment type="caution">
    <text evidence="6">The sequence shown here is derived from an EMBL/GenBank/DDBJ whole genome shotgun (WGS) entry which is preliminary data.</text>
</comment>
<gene>
    <name evidence="6" type="ORF">KSP39_PZI019813</name>
</gene>
<dbReference type="GO" id="GO:0000776">
    <property type="term" value="C:kinetochore"/>
    <property type="evidence" value="ECO:0007669"/>
    <property type="project" value="InterPro"/>
</dbReference>
<sequence>MDQIEVLGRRDRQRRPGLLGPERKPVFNFSTKFATAESSQVETADLLKRSKFPESNCAGEGESLPVINYKCLEHISDPMEYFSTYRILENAEKEINKLKGDSFQKLNEPHLRRDRQHRPGLRDLKRNEVVFKFPGVASTLLKTYSQLEGSKCTEFTNELERKLDGTEKSNDSEDKENDELEKLMCTCRESGDREISNLVMDALQINPISVDALKLPASSVATQCNFGLSKFACGLARTKVDGISTLKRRLSLMHRQDDQFLPPNSNNLNTDIGRHTVAYDKLKSDSKDFNNVIEEQQSGKRDNQLTDYKKPRPNGNDLIDYGISKLEQKTLKTKLLDVGMMGRPVDHSSAAYHPLLSVDIDGRLAEISNLKRCILLENSPAGLQQASTSNESADSSVSNNLEMHSLSPVEDISLIDVCSNSQSSSVPFLLSGRKLAFEDKMQSLTAETVKKDMHISSRTIPENPRSCHYSVFEGTFQGLVGALNRKELLSDGTDVNFEEAGQASTPEDCGPSKSLVTRIGAEPVFGDTLQTEVNIVIPEMILEAEVANIDDVFQKETTLSDEQLETSCYLLEGKNPNGQQLEASGDLKNRKAGRKVPSRGRNKQNSSMRRKSLAGTGTVWKSGVRRSTRIRMRPLRDWCGERFLYGRVHDSLATVIGVKYETPAKDGRRAEMKVKSYVSHKYANLVAQAALY</sequence>
<dbReference type="GO" id="GO:0051315">
    <property type="term" value="P:attachment of mitotic spindle microtubules to kinetochore"/>
    <property type="evidence" value="ECO:0007669"/>
    <property type="project" value="TreeGrafter"/>
</dbReference>
<dbReference type="PANTHER" id="PTHR16684">
    <property type="entry name" value="CENTROMERE PROTEIN C"/>
    <property type="match status" value="1"/>
</dbReference>
<name>A0AAP0FY65_9ASPA</name>
<keyword evidence="3" id="KW-0539">Nucleus</keyword>
<evidence type="ECO:0008006" key="8">
    <source>
        <dbReference type="Google" id="ProtNLM"/>
    </source>
</evidence>
<feature type="compositionally biased region" description="Basic and acidic residues" evidence="5">
    <location>
        <begin position="297"/>
        <end position="310"/>
    </location>
</feature>
<feature type="region of interest" description="Disordered" evidence="5">
    <location>
        <begin position="1"/>
        <end position="21"/>
    </location>
</feature>
<keyword evidence="4" id="KW-0175">Coiled coil</keyword>
<evidence type="ECO:0000256" key="4">
    <source>
        <dbReference type="SAM" id="Coils"/>
    </source>
</evidence>
<feature type="coiled-coil region" evidence="4">
    <location>
        <begin position="156"/>
        <end position="183"/>
    </location>
</feature>
<dbReference type="GO" id="GO:0051455">
    <property type="term" value="P:spindle attachment to meiosis I kinetochore"/>
    <property type="evidence" value="ECO:0007669"/>
    <property type="project" value="TreeGrafter"/>
</dbReference>
<dbReference type="InterPro" id="IPR028386">
    <property type="entry name" value="CENP-C/Mif2/cnp3"/>
</dbReference>
<keyword evidence="7" id="KW-1185">Reference proteome</keyword>